<keyword evidence="3" id="KW-0227">DNA damage</keyword>
<protein>
    <recommendedName>
        <fullName evidence="10">Centromere protein X</fullName>
    </recommendedName>
</protein>
<dbReference type="GeneID" id="39578491"/>
<name>A0A3N2PPM3_SODAK</name>
<feature type="region of interest" description="Disordered" evidence="7">
    <location>
        <begin position="1"/>
        <end position="100"/>
    </location>
</feature>
<feature type="compositionally biased region" description="Acidic residues" evidence="7">
    <location>
        <begin position="58"/>
        <end position="78"/>
    </location>
</feature>
<dbReference type="GO" id="GO:0071821">
    <property type="term" value="C:FANCM-MHF complex"/>
    <property type="evidence" value="ECO:0007669"/>
    <property type="project" value="TreeGrafter"/>
</dbReference>
<dbReference type="Proteomes" id="UP000272025">
    <property type="component" value="Unassembled WGS sequence"/>
</dbReference>
<sequence length="168" mass="18045">MPRPPATTDTAKRGHPPKSATGGASSAATSRRGAQPSRPADPFLSSDEEADRSRIADADPDSDDAVEVLDSDSYDVDDTAMSGRGAGGNDEDEEPPEKVVPPALVTRLLQEMFRREGTRMTADASQAAAKYVDVFVREAIARCIHEREGAFLEVDDLEKIAAQLLLDF</sequence>
<evidence type="ECO:0000256" key="1">
    <source>
        <dbReference type="ARBA" id="ARBA00004123"/>
    </source>
</evidence>
<dbReference type="AlphaFoldDB" id="A0A3N2PPM3"/>
<comment type="subcellular location">
    <subcellularLocation>
        <location evidence="1">Nucleus</location>
    </subcellularLocation>
</comment>
<dbReference type="EMBL" id="ML119059">
    <property type="protein sequence ID" value="ROT36404.1"/>
    <property type="molecule type" value="Genomic_DNA"/>
</dbReference>
<dbReference type="Pfam" id="PF09415">
    <property type="entry name" value="CENP-X"/>
    <property type="match status" value="1"/>
</dbReference>
<evidence type="ECO:0000256" key="6">
    <source>
        <dbReference type="ARBA" id="ARBA00023242"/>
    </source>
</evidence>
<dbReference type="GO" id="GO:0000712">
    <property type="term" value="P:resolution of meiotic recombination intermediates"/>
    <property type="evidence" value="ECO:0007669"/>
    <property type="project" value="TreeGrafter"/>
</dbReference>
<evidence type="ECO:0000313" key="8">
    <source>
        <dbReference type="EMBL" id="ROT36404.1"/>
    </source>
</evidence>
<dbReference type="GO" id="GO:0031297">
    <property type="term" value="P:replication fork processing"/>
    <property type="evidence" value="ECO:0007669"/>
    <property type="project" value="TreeGrafter"/>
</dbReference>
<evidence type="ECO:0008006" key="10">
    <source>
        <dbReference type="Google" id="ProtNLM"/>
    </source>
</evidence>
<evidence type="ECO:0000256" key="5">
    <source>
        <dbReference type="ARBA" id="ARBA00023204"/>
    </source>
</evidence>
<accession>A0A3N2PPM3</accession>
<dbReference type="GO" id="GO:0046982">
    <property type="term" value="F:protein heterodimerization activity"/>
    <property type="evidence" value="ECO:0007669"/>
    <property type="project" value="InterPro"/>
</dbReference>
<dbReference type="GO" id="GO:0006281">
    <property type="term" value="P:DNA repair"/>
    <property type="evidence" value="ECO:0007669"/>
    <property type="project" value="UniProtKB-KW"/>
</dbReference>
<dbReference type="Gene3D" id="1.10.20.10">
    <property type="entry name" value="Histone, subunit A"/>
    <property type="match status" value="1"/>
</dbReference>
<dbReference type="GO" id="GO:0003677">
    <property type="term" value="F:DNA binding"/>
    <property type="evidence" value="ECO:0007669"/>
    <property type="project" value="UniProtKB-KW"/>
</dbReference>
<feature type="compositionally biased region" description="Low complexity" evidence="7">
    <location>
        <begin position="19"/>
        <end position="34"/>
    </location>
</feature>
<dbReference type="OrthoDB" id="2500381at2759"/>
<dbReference type="CDD" id="cd22921">
    <property type="entry name" value="HFD_CENP-X"/>
    <property type="match status" value="1"/>
</dbReference>
<dbReference type="PANTHER" id="PTHR28680:SF1">
    <property type="entry name" value="CENTROMERE PROTEIN X"/>
    <property type="match status" value="1"/>
</dbReference>
<gene>
    <name evidence="8" type="ORF">SODALDRAFT_325746</name>
</gene>
<evidence type="ECO:0000313" key="9">
    <source>
        <dbReference type="Proteomes" id="UP000272025"/>
    </source>
</evidence>
<evidence type="ECO:0000256" key="4">
    <source>
        <dbReference type="ARBA" id="ARBA00023125"/>
    </source>
</evidence>
<dbReference type="InterPro" id="IPR009072">
    <property type="entry name" value="Histone-fold"/>
</dbReference>
<keyword evidence="4" id="KW-0238">DNA-binding</keyword>
<dbReference type="RefSeq" id="XP_028464210.1">
    <property type="nucleotide sequence ID" value="XM_028610013.1"/>
</dbReference>
<evidence type="ECO:0000256" key="7">
    <source>
        <dbReference type="SAM" id="MobiDB-lite"/>
    </source>
</evidence>
<keyword evidence="6" id="KW-0539">Nucleus</keyword>
<organism evidence="8 9">
    <name type="scientific">Sodiomyces alkalinus (strain CBS 110278 / VKM F-3762 / F11)</name>
    <name type="common">Alkaliphilic filamentous fungus</name>
    <dbReference type="NCBI Taxonomy" id="1314773"/>
    <lineage>
        <taxon>Eukaryota</taxon>
        <taxon>Fungi</taxon>
        <taxon>Dikarya</taxon>
        <taxon>Ascomycota</taxon>
        <taxon>Pezizomycotina</taxon>
        <taxon>Sordariomycetes</taxon>
        <taxon>Hypocreomycetidae</taxon>
        <taxon>Glomerellales</taxon>
        <taxon>Plectosphaerellaceae</taxon>
        <taxon>Sodiomyces</taxon>
    </lineage>
</organism>
<dbReference type="InterPro" id="IPR018552">
    <property type="entry name" value="CENP-X"/>
</dbReference>
<keyword evidence="9" id="KW-1185">Reference proteome</keyword>
<reference evidence="8 9" key="1">
    <citation type="journal article" date="2018" name="Mol. Ecol.">
        <title>The obligate alkalophilic soda-lake fungus Sodiomyces alkalinus has shifted to a protein diet.</title>
        <authorList>
            <person name="Grum-Grzhimaylo A.A."/>
            <person name="Falkoski D.L."/>
            <person name="van den Heuvel J."/>
            <person name="Valero-Jimenez C.A."/>
            <person name="Min B."/>
            <person name="Choi I.G."/>
            <person name="Lipzen A."/>
            <person name="Daum C.G."/>
            <person name="Aanen D.K."/>
            <person name="Tsang A."/>
            <person name="Henrissat B."/>
            <person name="Bilanenko E.N."/>
            <person name="de Vries R.P."/>
            <person name="van Kan J.A.L."/>
            <person name="Grigoriev I.V."/>
            <person name="Debets A.J.M."/>
        </authorList>
    </citation>
    <scope>NUCLEOTIDE SEQUENCE [LARGE SCALE GENOMIC DNA]</scope>
    <source>
        <strain evidence="8 9">F11</strain>
    </source>
</reference>
<dbReference type="PANTHER" id="PTHR28680">
    <property type="entry name" value="CENTROMERE PROTEIN X"/>
    <property type="match status" value="1"/>
</dbReference>
<comment type="similarity">
    <text evidence="2">Belongs to the CENP-X/MHF2 family.</text>
</comment>
<proteinExistence type="inferred from homology"/>
<dbReference type="GO" id="GO:0051382">
    <property type="term" value="P:kinetochore assembly"/>
    <property type="evidence" value="ECO:0007669"/>
    <property type="project" value="InterPro"/>
</dbReference>
<evidence type="ECO:0000256" key="2">
    <source>
        <dbReference type="ARBA" id="ARBA00009359"/>
    </source>
</evidence>
<evidence type="ECO:0000256" key="3">
    <source>
        <dbReference type="ARBA" id="ARBA00022763"/>
    </source>
</evidence>
<keyword evidence="5" id="KW-0234">DNA repair</keyword>